<feature type="transmembrane region" description="Helical" evidence="1">
    <location>
        <begin position="90"/>
        <end position="106"/>
    </location>
</feature>
<keyword evidence="1" id="KW-0472">Membrane</keyword>
<evidence type="ECO:0000313" key="4">
    <source>
        <dbReference type="Proteomes" id="UP000238825"/>
    </source>
</evidence>
<dbReference type="EMBL" id="UFSZ01000001">
    <property type="protein sequence ID" value="SUV18705.1"/>
    <property type="molecule type" value="Genomic_DNA"/>
</dbReference>
<evidence type="ECO:0000256" key="1">
    <source>
        <dbReference type="SAM" id="Phobius"/>
    </source>
</evidence>
<accession>A0A2S0JWX5</accession>
<proteinExistence type="predicted"/>
<sequence>MSTRIYRMLSYIASYFPLYILLIISNYNVFWGVDKLKQIAKFENKPISIFILVLVVLVLIAFLFQLLVSKILKITERHKFKTMKRHDDKILNYVVTYIVPMLSINVSNTSTLISNLGLFVLFGFLYVKNSLVHLNPMLLIFGYNIYVDEDDVIVISNRTLYQLNSNAGERVHARRLSENIYLIRK</sequence>
<dbReference type="GeneID" id="48275461"/>
<protein>
    <submittedName>
        <fullName evidence="2">Uncharacterized protein</fullName>
    </submittedName>
</protein>
<organism evidence="2 4">
    <name type="scientific">Lysinibacillus sphaericus</name>
    <name type="common">Bacillus sphaericus</name>
    <dbReference type="NCBI Taxonomy" id="1421"/>
    <lineage>
        <taxon>Bacteria</taxon>
        <taxon>Bacillati</taxon>
        <taxon>Bacillota</taxon>
        <taxon>Bacilli</taxon>
        <taxon>Bacillales</taxon>
        <taxon>Bacillaceae</taxon>
        <taxon>Lysinibacillus</taxon>
    </lineage>
</organism>
<feature type="transmembrane region" description="Helical" evidence="1">
    <location>
        <begin position="9"/>
        <end position="27"/>
    </location>
</feature>
<dbReference type="RefSeq" id="WP_024364766.1">
    <property type="nucleotide sequence ID" value="NZ_BJNS01000070.1"/>
</dbReference>
<evidence type="ECO:0000313" key="2">
    <source>
        <dbReference type="EMBL" id="AVK95596.1"/>
    </source>
</evidence>
<dbReference type="Proteomes" id="UP000238825">
    <property type="component" value="Chromosome"/>
</dbReference>
<feature type="transmembrane region" description="Helical" evidence="1">
    <location>
        <begin position="112"/>
        <end position="127"/>
    </location>
</feature>
<reference evidence="3 5" key="2">
    <citation type="submission" date="2018-06" db="EMBL/GenBank/DDBJ databases">
        <authorList>
            <consortium name="Pathogen Informatics"/>
            <person name="Doyle S."/>
        </authorList>
    </citation>
    <scope>NUCLEOTIDE SEQUENCE [LARGE SCALE GENOMIC DNA]</scope>
    <source>
        <strain evidence="3 5">NCTC10338</strain>
    </source>
</reference>
<dbReference type="AlphaFoldDB" id="A0A2S0JWX5"/>
<gene>
    <name evidence="2" type="ORF">LS41612_04560</name>
    <name evidence="3" type="ORF">NCTC10338_03866</name>
</gene>
<keyword evidence="1" id="KW-1133">Transmembrane helix</keyword>
<evidence type="ECO:0000313" key="5">
    <source>
        <dbReference type="Proteomes" id="UP000255295"/>
    </source>
</evidence>
<keyword evidence="1" id="KW-0812">Transmembrane</keyword>
<dbReference type="Proteomes" id="UP000255295">
    <property type="component" value="Unassembled WGS sequence"/>
</dbReference>
<name>A0A2S0JWX5_LYSSH</name>
<feature type="transmembrane region" description="Helical" evidence="1">
    <location>
        <begin position="47"/>
        <end position="69"/>
    </location>
</feature>
<dbReference type="EMBL" id="CP019980">
    <property type="protein sequence ID" value="AVK95596.1"/>
    <property type="molecule type" value="Genomic_DNA"/>
</dbReference>
<reference evidence="2 4" key="1">
    <citation type="submission" date="2017-03" db="EMBL/GenBank/DDBJ databases">
        <title>The whole genome sequencing and assembly of Lysinibacillus sphaericus DSM 28T strain.</title>
        <authorList>
            <person name="Lee Y.-J."/>
            <person name="Yi H."/>
            <person name="Bahn Y.-S."/>
            <person name="Kim J.F."/>
            <person name="Lee D.-W."/>
        </authorList>
    </citation>
    <scope>NUCLEOTIDE SEQUENCE [LARGE SCALE GENOMIC DNA]</scope>
    <source>
        <strain evidence="2 4">DSM 28</strain>
    </source>
</reference>
<evidence type="ECO:0000313" key="3">
    <source>
        <dbReference type="EMBL" id="SUV18705.1"/>
    </source>
</evidence>